<reference evidence="13 14" key="1">
    <citation type="journal article" date="2021" name="Comput. Struct. Biotechnol. J.">
        <title>De novo genome assembly of the potent medicinal plant Rehmannia glutinosa using nanopore technology.</title>
        <authorList>
            <person name="Ma L."/>
            <person name="Dong C."/>
            <person name="Song C."/>
            <person name="Wang X."/>
            <person name="Zheng X."/>
            <person name="Niu Y."/>
            <person name="Chen S."/>
            <person name="Feng W."/>
        </authorList>
    </citation>
    <scope>NUCLEOTIDE SEQUENCE [LARGE SCALE GENOMIC DNA]</scope>
    <source>
        <strain evidence="13">DH-2019</strain>
    </source>
</reference>
<evidence type="ECO:0000256" key="2">
    <source>
        <dbReference type="ARBA" id="ARBA00022475"/>
    </source>
</evidence>
<sequence length="296" mass="29587">MAQYQKHILLFLVSFSCFMHFSYGYQFIVGGRNGWVLNPSENYNHWSGRMRFQVNDTLLFKYKSGSDSVLVVNKNDYDNCNIGNPILKLEDGNSIFKFDRSGPFYFISGNKANCDQGQKLIVVVLAVRNRPPPPPNAPSPAGGAPSPENSPSPAAGAPGPATHGSGPSPAAGAPGPAIHGSGPSPAAGAPGPGTHGSGPSPASEAPGPATHGSGPSPAGGAPGPATDGSGLSPANASPTTPGSPNSSTPGSGGTPADVNSPGGSPPRSLAAPPCSPSILLVSLVLSVGLGGFIVSH</sequence>
<keyword evidence="2" id="KW-1003">Cell membrane</keyword>
<evidence type="ECO:0000313" key="13">
    <source>
        <dbReference type="EMBL" id="KAK6132694.1"/>
    </source>
</evidence>
<comment type="subcellular location">
    <subcellularLocation>
        <location evidence="1">Cell membrane</location>
        <topology evidence="1">Lipid-anchor</topology>
        <topology evidence="1">GPI-anchor</topology>
    </subcellularLocation>
</comment>
<dbReference type="InterPro" id="IPR039391">
    <property type="entry name" value="Phytocyanin-like"/>
</dbReference>
<feature type="compositionally biased region" description="Low complexity" evidence="10">
    <location>
        <begin position="139"/>
        <end position="189"/>
    </location>
</feature>
<evidence type="ECO:0000256" key="8">
    <source>
        <dbReference type="ARBA" id="ARBA00023288"/>
    </source>
</evidence>
<evidence type="ECO:0000256" key="6">
    <source>
        <dbReference type="ARBA" id="ARBA00023157"/>
    </source>
</evidence>
<dbReference type="CDD" id="cd11019">
    <property type="entry name" value="OsENODL1_like"/>
    <property type="match status" value="1"/>
</dbReference>
<keyword evidence="3" id="KW-0336">GPI-anchor</keyword>
<evidence type="ECO:0000256" key="1">
    <source>
        <dbReference type="ARBA" id="ARBA00004609"/>
    </source>
</evidence>
<evidence type="ECO:0000313" key="14">
    <source>
        <dbReference type="Proteomes" id="UP001318860"/>
    </source>
</evidence>
<dbReference type="PROSITE" id="PS51257">
    <property type="entry name" value="PROKAR_LIPOPROTEIN"/>
    <property type="match status" value="1"/>
</dbReference>
<dbReference type="PANTHER" id="PTHR33021">
    <property type="entry name" value="BLUE COPPER PROTEIN"/>
    <property type="match status" value="1"/>
</dbReference>
<dbReference type="Proteomes" id="UP001318860">
    <property type="component" value="Unassembled WGS sequence"/>
</dbReference>
<feature type="compositionally biased region" description="Low complexity" evidence="10">
    <location>
        <begin position="197"/>
        <end position="230"/>
    </location>
</feature>
<comment type="caution">
    <text evidence="13">The sequence shown here is derived from an EMBL/GenBank/DDBJ whole genome shotgun (WGS) entry which is preliminary data.</text>
</comment>
<gene>
    <name evidence="13" type="ORF">DH2020_033577</name>
</gene>
<feature type="compositionally biased region" description="Low complexity" evidence="10">
    <location>
        <begin position="237"/>
        <end position="249"/>
    </location>
</feature>
<evidence type="ECO:0000256" key="10">
    <source>
        <dbReference type="SAM" id="MobiDB-lite"/>
    </source>
</evidence>
<feature type="domain" description="Phytocyanin" evidence="12">
    <location>
        <begin position="25"/>
        <end position="126"/>
    </location>
</feature>
<comment type="similarity">
    <text evidence="9">Belongs to the early nodulin-like (ENODL) family.</text>
</comment>
<keyword evidence="7" id="KW-0325">Glycoprotein</keyword>
<feature type="chain" id="PRO_5045167796" description="Phytocyanin domain-containing protein" evidence="11">
    <location>
        <begin position="25"/>
        <end position="296"/>
    </location>
</feature>
<feature type="signal peptide" evidence="11">
    <location>
        <begin position="1"/>
        <end position="24"/>
    </location>
</feature>
<proteinExistence type="inferred from homology"/>
<name>A0ABR0VET2_REHGL</name>
<dbReference type="InterPro" id="IPR003245">
    <property type="entry name" value="Phytocyanin_dom"/>
</dbReference>
<dbReference type="SUPFAM" id="SSF49503">
    <property type="entry name" value="Cupredoxins"/>
    <property type="match status" value="1"/>
</dbReference>
<evidence type="ECO:0000256" key="5">
    <source>
        <dbReference type="ARBA" id="ARBA00023136"/>
    </source>
</evidence>
<dbReference type="InterPro" id="IPR008972">
    <property type="entry name" value="Cupredoxin"/>
</dbReference>
<keyword evidence="14" id="KW-1185">Reference proteome</keyword>
<dbReference type="PANTHER" id="PTHR33021:SF185">
    <property type="entry name" value="EARLY NODULIN-LIKE PROTEIN 3-RELATED"/>
    <property type="match status" value="1"/>
</dbReference>
<keyword evidence="6" id="KW-1015">Disulfide bond</keyword>
<dbReference type="EMBL" id="JABTTQ020001246">
    <property type="protein sequence ID" value="KAK6132694.1"/>
    <property type="molecule type" value="Genomic_DNA"/>
</dbReference>
<evidence type="ECO:0000256" key="3">
    <source>
        <dbReference type="ARBA" id="ARBA00022622"/>
    </source>
</evidence>
<dbReference type="InterPro" id="IPR041846">
    <property type="entry name" value="ENL_dom"/>
</dbReference>
<evidence type="ECO:0000256" key="7">
    <source>
        <dbReference type="ARBA" id="ARBA00023180"/>
    </source>
</evidence>
<dbReference type="PROSITE" id="PS51485">
    <property type="entry name" value="PHYTOCYANIN"/>
    <property type="match status" value="1"/>
</dbReference>
<keyword evidence="8" id="KW-0449">Lipoprotein</keyword>
<dbReference type="Gene3D" id="2.60.40.420">
    <property type="entry name" value="Cupredoxins - blue copper proteins"/>
    <property type="match status" value="1"/>
</dbReference>
<feature type="region of interest" description="Disordered" evidence="10">
    <location>
        <begin position="131"/>
        <end position="272"/>
    </location>
</feature>
<organism evidence="13 14">
    <name type="scientific">Rehmannia glutinosa</name>
    <name type="common">Chinese foxglove</name>
    <dbReference type="NCBI Taxonomy" id="99300"/>
    <lineage>
        <taxon>Eukaryota</taxon>
        <taxon>Viridiplantae</taxon>
        <taxon>Streptophyta</taxon>
        <taxon>Embryophyta</taxon>
        <taxon>Tracheophyta</taxon>
        <taxon>Spermatophyta</taxon>
        <taxon>Magnoliopsida</taxon>
        <taxon>eudicotyledons</taxon>
        <taxon>Gunneridae</taxon>
        <taxon>Pentapetalae</taxon>
        <taxon>asterids</taxon>
        <taxon>lamiids</taxon>
        <taxon>Lamiales</taxon>
        <taxon>Orobanchaceae</taxon>
        <taxon>Rehmannieae</taxon>
        <taxon>Rehmannia</taxon>
    </lineage>
</organism>
<evidence type="ECO:0000259" key="12">
    <source>
        <dbReference type="PROSITE" id="PS51485"/>
    </source>
</evidence>
<dbReference type="Pfam" id="PF02298">
    <property type="entry name" value="Cu_bind_like"/>
    <property type="match status" value="1"/>
</dbReference>
<evidence type="ECO:0000256" key="4">
    <source>
        <dbReference type="ARBA" id="ARBA00022729"/>
    </source>
</evidence>
<evidence type="ECO:0000256" key="9">
    <source>
        <dbReference type="ARBA" id="ARBA00035011"/>
    </source>
</evidence>
<accession>A0ABR0VET2</accession>
<protein>
    <recommendedName>
        <fullName evidence="12">Phytocyanin domain-containing protein</fullName>
    </recommendedName>
</protein>
<keyword evidence="5" id="KW-0472">Membrane</keyword>
<evidence type="ECO:0000256" key="11">
    <source>
        <dbReference type="SAM" id="SignalP"/>
    </source>
</evidence>
<keyword evidence="4 11" id="KW-0732">Signal</keyword>